<gene>
    <name evidence="2" type="ORF">C5F44_09865</name>
</gene>
<dbReference type="Proteomes" id="UP000241362">
    <property type="component" value="Unassembled WGS sequence"/>
</dbReference>
<sequence length="97" mass="10682">MSEVNETVIRARAYAIWLREGCPEDAADRHWYQAVHELMAETGVDPVADPAPEPPAKPKARARKPAVEKAEAPREAPPKAPARPRAPRTRKAPTPES</sequence>
<dbReference type="InterPro" id="IPR021327">
    <property type="entry name" value="DUF2934"/>
</dbReference>
<dbReference type="EMBL" id="PZKE01000008">
    <property type="protein sequence ID" value="PTE14295.1"/>
    <property type="molecule type" value="Genomic_DNA"/>
</dbReference>
<accession>A0A2T4J8R8</accession>
<dbReference type="Pfam" id="PF11154">
    <property type="entry name" value="DUF2934"/>
    <property type="match status" value="1"/>
</dbReference>
<dbReference type="AlphaFoldDB" id="A0A2T4J8R8"/>
<dbReference type="RefSeq" id="WP_107673366.1">
    <property type="nucleotide sequence ID" value="NZ_PZKE01000008.1"/>
</dbReference>
<feature type="region of interest" description="Disordered" evidence="1">
    <location>
        <begin position="43"/>
        <end position="97"/>
    </location>
</feature>
<feature type="compositionally biased region" description="Basic and acidic residues" evidence="1">
    <location>
        <begin position="65"/>
        <end position="77"/>
    </location>
</feature>
<proteinExistence type="predicted"/>
<evidence type="ECO:0000313" key="2">
    <source>
        <dbReference type="EMBL" id="PTE14295.1"/>
    </source>
</evidence>
<evidence type="ECO:0000313" key="3">
    <source>
        <dbReference type="Proteomes" id="UP000241362"/>
    </source>
</evidence>
<name>A0A2T4J8R8_FUSBL</name>
<protein>
    <submittedName>
        <fullName evidence="2">DUF2934 domain-containing protein</fullName>
    </submittedName>
</protein>
<reference evidence="2 3" key="1">
    <citation type="submission" date="2018-03" db="EMBL/GenBank/DDBJ databases">
        <title>Rhodobacter blasticus.</title>
        <authorList>
            <person name="Meyer T.E."/>
            <person name="Miller S."/>
            <person name="Lodha T."/>
            <person name="Gandham S."/>
            <person name="Chintalapati S."/>
            <person name="Chintalapati V.R."/>
        </authorList>
    </citation>
    <scope>NUCLEOTIDE SEQUENCE [LARGE SCALE GENOMIC DNA]</scope>
    <source>
        <strain evidence="2 3">DSM 2131</strain>
    </source>
</reference>
<evidence type="ECO:0000256" key="1">
    <source>
        <dbReference type="SAM" id="MobiDB-lite"/>
    </source>
</evidence>
<comment type="caution">
    <text evidence="2">The sequence shown here is derived from an EMBL/GenBank/DDBJ whole genome shotgun (WGS) entry which is preliminary data.</text>
</comment>
<keyword evidence="3" id="KW-1185">Reference proteome</keyword>
<organism evidence="2 3">
    <name type="scientific">Fuscovulum blasticum DSM 2131</name>
    <dbReference type="NCBI Taxonomy" id="1188250"/>
    <lineage>
        <taxon>Bacteria</taxon>
        <taxon>Pseudomonadati</taxon>
        <taxon>Pseudomonadota</taxon>
        <taxon>Alphaproteobacteria</taxon>
        <taxon>Rhodobacterales</taxon>
        <taxon>Paracoccaceae</taxon>
        <taxon>Pseudogemmobacter</taxon>
    </lineage>
</organism>